<protein>
    <recommendedName>
        <fullName evidence="9">P/Homo B domain-containing protein</fullName>
    </recommendedName>
</protein>
<evidence type="ECO:0000256" key="4">
    <source>
        <dbReference type="ARBA" id="ARBA00022801"/>
    </source>
</evidence>
<evidence type="ECO:0000256" key="1">
    <source>
        <dbReference type="ARBA" id="ARBA00005325"/>
    </source>
</evidence>
<keyword evidence="2 8" id="KW-0645">Protease</keyword>
<dbReference type="InterPro" id="IPR015500">
    <property type="entry name" value="Peptidase_S8_subtilisin-rel"/>
</dbReference>
<keyword evidence="5 8" id="KW-0720">Serine protease</keyword>
<dbReference type="PANTHER" id="PTHR42884">
    <property type="entry name" value="PROPROTEIN CONVERTASE SUBTILISIN/KEXIN-RELATED"/>
    <property type="match status" value="1"/>
</dbReference>
<name>A0A451G555_9GAMM</name>
<proteinExistence type="inferred from homology"/>
<evidence type="ECO:0000256" key="5">
    <source>
        <dbReference type="ARBA" id="ARBA00022825"/>
    </source>
</evidence>
<dbReference type="Pfam" id="PF01483">
    <property type="entry name" value="P_proprotein"/>
    <property type="match status" value="1"/>
</dbReference>
<dbReference type="EMBL" id="CP035033">
    <property type="protein sequence ID" value="QAB14629.1"/>
    <property type="molecule type" value="Genomic_DNA"/>
</dbReference>
<dbReference type="PROSITE" id="PS00138">
    <property type="entry name" value="SUBTILASE_SER"/>
    <property type="match status" value="1"/>
</dbReference>
<dbReference type="PROSITE" id="PS51257">
    <property type="entry name" value="PROKAR_LIPOPROTEIN"/>
    <property type="match status" value="1"/>
</dbReference>
<feature type="domain" description="P/Homo B" evidence="9">
    <location>
        <begin position="484"/>
        <end position="621"/>
    </location>
</feature>
<dbReference type="CDD" id="cd04059">
    <property type="entry name" value="Peptidases_S8_Protein_convertases_Kexins_Furin-like"/>
    <property type="match status" value="1"/>
</dbReference>
<dbReference type="PRINTS" id="PR00723">
    <property type="entry name" value="SUBTILISIN"/>
</dbReference>
<feature type="active site" description="Charge relay system" evidence="7 8">
    <location>
        <position position="382"/>
    </location>
</feature>
<dbReference type="Pfam" id="PF00082">
    <property type="entry name" value="Peptidase_S8"/>
    <property type="match status" value="1"/>
</dbReference>
<dbReference type="Gene3D" id="2.60.120.260">
    <property type="entry name" value="Galactose-binding domain-like"/>
    <property type="match status" value="1"/>
</dbReference>
<comment type="similarity">
    <text evidence="1">Belongs to the peptidase S8 family. Furin subfamily.</text>
</comment>
<dbReference type="GO" id="GO:0004252">
    <property type="term" value="F:serine-type endopeptidase activity"/>
    <property type="evidence" value="ECO:0007669"/>
    <property type="project" value="UniProtKB-UniRule"/>
</dbReference>
<dbReference type="InterPro" id="IPR000209">
    <property type="entry name" value="Peptidase_S8/S53_dom"/>
</dbReference>
<dbReference type="PROSITE" id="PS51829">
    <property type="entry name" value="P_HOMO_B"/>
    <property type="match status" value="1"/>
</dbReference>
<dbReference type="GO" id="GO:0012505">
    <property type="term" value="C:endomembrane system"/>
    <property type="evidence" value="ECO:0007669"/>
    <property type="project" value="UniProtKB-ARBA"/>
</dbReference>
<evidence type="ECO:0000256" key="8">
    <source>
        <dbReference type="PROSITE-ProRule" id="PRU01240"/>
    </source>
</evidence>
<dbReference type="Gene3D" id="3.40.50.200">
    <property type="entry name" value="Peptidase S8/S53 domain"/>
    <property type="match status" value="1"/>
</dbReference>
<dbReference type="InterPro" id="IPR022398">
    <property type="entry name" value="Peptidase_S8_His-AS"/>
</dbReference>
<evidence type="ECO:0000259" key="9">
    <source>
        <dbReference type="PROSITE" id="PS51829"/>
    </source>
</evidence>
<feature type="active site" description="Charge relay system" evidence="7 8">
    <location>
        <position position="140"/>
    </location>
</feature>
<sequence length="621" mass="65955">MKNRVGFRLVVVAGLVGFLTGCGGGGGSGSSSEVVQPEDAAINDAFINEQWYLNNVGQSALTSTGFGGVAGEDIQAFSSTFLSPENYAKGYKGNGVEIAIVDTGLEIRHEDLAANVVEDGSYNFLDGTNDPTSTVTDGDHGTSVAGLAAGRGGNAIGIWGVAPHASLRGFNLIASNQDLAEELASLGYQEAADGFLGLENGTVSIFNKSYGSNPVVVPRLDDSYPTSAGAQIVAVMEAMAWGTEYLRNGKGAVYIKAGGNEYHEMPKESNFSPDWCRIANEYGVTCYNLNQETENNSPYQLVVGAFNAHGVRSSYSNTGSAIWLSAPGGEYGFDAPALMTTDQSGCSVGYSQTFAASTPFNRGAVNSGNESCNYYSSFNGTSSAVPIVSGVVALLLEANPDLTWRDVKHILAATARQIDPDLEDNVISLGGAQVVIEQGWVRNMAGFDFSNAYGFGAVNVQEAVQMAMDWKSSQTHLPNLIVETFPNQMFASENTIPSGNGLGLVRKQNVTSNMIVESVRLKLNISATSYGAYPNIDPSDYLIELTSPVGTRSILLTPFNAYQSGHDMKGILLTSNAFYGEPATGEWTLKVIDVDNGTNNRIYHAGEGQLDDFQFTLYGHQ</sequence>
<dbReference type="InterPro" id="IPR036852">
    <property type="entry name" value="Peptidase_S8/S53_dom_sf"/>
</dbReference>
<reference evidence="10 11" key="1">
    <citation type="journal article" date="2018" name="Environ. Microbiol.">
        <title>Genomes of ubiquitous marine and hypersaline Hydrogenovibrio, Thiomicrorhabdus and Thiomicrospira spp. encode a diversity of mechanisms to sustain chemolithoautotrophy in heterogeneous environments.</title>
        <authorList>
            <person name="Scott K.M."/>
            <person name="Williams J."/>
            <person name="Porter C.M.B."/>
            <person name="Russel S."/>
            <person name="Harmer T.L."/>
            <person name="Paul J.H."/>
            <person name="Antonen K.M."/>
            <person name="Bridges M.K."/>
            <person name="Camper G.J."/>
            <person name="Campla C.K."/>
            <person name="Casella L.G."/>
            <person name="Chase E."/>
            <person name="Conrad J.W."/>
            <person name="Cruz M.C."/>
            <person name="Dunlap D.S."/>
            <person name="Duran L."/>
            <person name="Fahsbender E.M."/>
            <person name="Goldsmith D.B."/>
            <person name="Keeley R.F."/>
            <person name="Kondoff M.R."/>
            <person name="Kussy B.I."/>
            <person name="Lane M.K."/>
            <person name="Lawler S."/>
            <person name="Leigh B.A."/>
            <person name="Lewis C."/>
            <person name="Lostal L.M."/>
            <person name="Marking D."/>
            <person name="Mancera P.A."/>
            <person name="McClenthan E.C."/>
            <person name="McIntyre E.A."/>
            <person name="Mine J.A."/>
            <person name="Modi S."/>
            <person name="Moore B.D."/>
            <person name="Morgan W.A."/>
            <person name="Nelson K.M."/>
            <person name="Nguyen K.N."/>
            <person name="Ogburn N."/>
            <person name="Parrino D.G."/>
            <person name="Pedapudi A.D."/>
            <person name="Pelham R.P."/>
            <person name="Preece A.M."/>
            <person name="Rampersad E.A."/>
            <person name="Richardson J.C."/>
            <person name="Rodgers C.M."/>
            <person name="Schaffer B.L."/>
            <person name="Sheridan N.E."/>
            <person name="Solone M.R."/>
            <person name="Staley Z.R."/>
            <person name="Tabuchi M."/>
            <person name="Waide R.J."/>
            <person name="Wanjugi P.W."/>
            <person name="Young S."/>
            <person name="Clum A."/>
            <person name="Daum C."/>
            <person name="Huntemann M."/>
            <person name="Ivanova N."/>
            <person name="Kyrpides N."/>
            <person name="Mikhailova N."/>
            <person name="Palaniappan K."/>
            <person name="Pillay M."/>
            <person name="Reddy T.B.K."/>
            <person name="Shapiro N."/>
            <person name="Stamatis D."/>
            <person name="Varghese N."/>
            <person name="Woyke T."/>
            <person name="Boden R."/>
            <person name="Freyermuth S.K."/>
            <person name="Kerfeld C.A."/>
        </authorList>
    </citation>
    <scope>NUCLEOTIDE SEQUENCE [LARGE SCALE GENOMIC DNA]</scope>
    <source>
        <strain evidence="10 11">JR-2</strain>
    </source>
</reference>
<dbReference type="GO" id="GO:0016020">
    <property type="term" value="C:membrane"/>
    <property type="evidence" value="ECO:0007669"/>
    <property type="project" value="TreeGrafter"/>
</dbReference>
<feature type="active site" description="Charge relay system" evidence="7 8">
    <location>
        <position position="102"/>
    </location>
</feature>
<dbReference type="SUPFAM" id="SSF49785">
    <property type="entry name" value="Galactose-binding domain-like"/>
    <property type="match status" value="1"/>
</dbReference>
<keyword evidence="3" id="KW-0732">Signal</keyword>
<dbReference type="SUPFAM" id="SSF52743">
    <property type="entry name" value="Subtilisin-like"/>
    <property type="match status" value="1"/>
</dbReference>
<evidence type="ECO:0000256" key="3">
    <source>
        <dbReference type="ARBA" id="ARBA00022729"/>
    </source>
</evidence>
<evidence type="ECO:0000256" key="7">
    <source>
        <dbReference type="PIRSR" id="PIRSR615500-1"/>
    </source>
</evidence>
<dbReference type="PROSITE" id="PS00136">
    <property type="entry name" value="SUBTILASE_ASP"/>
    <property type="match status" value="1"/>
</dbReference>
<organism evidence="10 11">
    <name type="scientific">Hydrogenovibrio thermophilus</name>
    <dbReference type="NCBI Taxonomy" id="265883"/>
    <lineage>
        <taxon>Bacteria</taxon>
        <taxon>Pseudomonadati</taxon>
        <taxon>Pseudomonadota</taxon>
        <taxon>Gammaproteobacteria</taxon>
        <taxon>Thiotrichales</taxon>
        <taxon>Piscirickettsiaceae</taxon>
        <taxon>Hydrogenovibrio</taxon>
    </lineage>
</organism>
<evidence type="ECO:0000313" key="11">
    <source>
        <dbReference type="Proteomes" id="UP000285478"/>
    </source>
</evidence>
<keyword evidence="11" id="KW-1185">Reference proteome</keyword>
<dbReference type="InterPro" id="IPR023828">
    <property type="entry name" value="Peptidase_S8_Ser-AS"/>
</dbReference>
<accession>A0A451G555</accession>
<dbReference type="AlphaFoldDB" id="A0A451G555"/>
<dbReference type="InterPro" id="IPR008979">
    <property type="entry name" value="Galactose-bd-like_sf"/>
</dbReference>
<dbReference type="GO" id="GO:0016485">
    <property type="term" value="P:protein processing"/>
    <property type="evidence" value="ECO:0007669"/>
    <property type="project" value="TreeGrafter"/>
</dbReference>
<dbReference type="Proteomes" id="UP000285478">
    <property type="component" value="Chromosome"/>
</dbReference>
<dbReference type="InterPro" id="IPR023827">
    <property type="entry name" value="Peptidase_S8_Asp-AS"/>
</dbReference>
<gene>
    <name evidence="10" type="ORF">EPV75_02580</name>
</gene>
<evidence type="ECO:0000256" key="6">
    <source>
        <dbReference type="ARBA" id="ARBA00022837"/>
    </source>
</evidence>
<dbReference type="InterPro" id="IPR034182">
    <property type="entry name" value="Kexin/furin"/>
</dbReference>
<dbReference type="GO" id="GO:0005737">
    <property type="term" value="C:cytoplasm"/>
    <property type="evidence" value="ECO:0007669"/>
    <property type="project" value="UniProtKB-ARBA"/>
</dbReference>
<evidence type="ECO:0000256" key="2">
    <source>
        <dbReference type="ARBA" id="ARBA00022670"/>
    </source>
</evidence>
<evidence type="ECO:0000313" key="10">
    <source>
        <dbReference type="EMBL" id="QAB14629.1"/>
    </source>
</evidence>
<keyword evidence="6" id="KW-0106">Calcium</keyword>
<dbReference type="PANTHER" id="PTHR42884:SF14">
    <property type="entry name" value="NEUROENDOCRINE CONVERTASE 1"/>
    <property type="match status" value="1"/>
</dbReference>
<dbReference type="PROSITE" id="PS00137">
    <property type="entry name" value="SUBTILASE_HIS"/>
    <property type="match status" value="1"/>
</dbReference>
<keyword evidence="4 8" id="KW-0378">Hydrolase</keyword>
<dbReference type="KEGG" id="htr:EPV75_02580"/>
<dbReference type="PROSITE" id="PS51892">
    <property type="entry name" value="SUBTILASE"/>
    <property type="match status" value="1"/>
</dbReference>
<dbReference type="RefSeq" id="WP_128384357.1">
    <property type="nucleotide sequence ID" value="NZ_CP035033.1"/>
</dbReference>
<dbReference type="InterPro" id="IPR002884">
    <property type="entry name" value="P_dom"/>
</dbReference>